<reference evidence="2" key="1">
    <citation type="submission" date="2022-01" db="EMBL/GenBank/DDBJ databases">
        <title>Whole genome-based taxonomy of the Shewanellaceae.</title>
        <authorList>
            <person name="Martin-Rodriguez A.J."/>
        </authorList>
    </citation>
    <scope>NUCLEOTIDE SEQUENCE</scope>
    <source>
        <strain evidence="2">KCTC 23973</strain>
    </source>
</reference>
<evidence type="ECO:0000313" key="3">
    <source>
        <dbReference type="Proteomes" id="UP001139293"/>
    </source>
</evidence>
<comment type="caution">
    <text evidence="2">The sequence shown here is derived from an EMBL/GenBank/DDBJ whole genome shotgun (WGS) entry which is preliminary data.</text>
</comment>
<evidence type="ECO:0000313" key="2">
    <source>
        <dbReference type="EMBL" id="MCL1137613.1"/>
    </source>
</evidence>
<protein>
    <recommendedName>
        <fullName evidence="4">Peptidase MA-like domain-containing protein</fullName>
    </recommendedName>
</protein>
<organism evidence="2 3">
    <name type="scientific">Shewanella pneumatophori</name>
    <dbReference type="NCBI Taxonomy" id="314092"/>
    <lineage>
        <taxon>Bacteria</taxon>
        <taxon>Pseudomonadati</taxon>
        <taxon>Pseudomonadota</taxon>
        <taxon>Gammaproteobacteria</taxon>
        <taxon>Alteromonadales</taxon>
        <taxon>Shewanellaceae</taxon>
        <taxon>Shewanella</taxon>
    </lineage>
</organism>
<dbReference type="AlphaFoldDB" id="A0A9X2CC48"/>
<proteinExistence type="predicted"/>
<feature type="chain" id="PRO_5040720607" description="Peptidase MA-like domain-containing protein" evidence="1">
    <location>
        <begin position="33"/>
        <end position="322"/>
    </location>
</feature>
<evidence type="ECO:0008006" key="4">
    <source>
        <dbReference type="Google" id="ProtNLM"/>
    </source>
</evidence>
<name>A0A9X2CC48_9GAMM</name>
<dbReference type="RefSeq" id="WP_248948708.1">
    <property type="nucleotide sequence ID" value="NZ_JAKILB010000002.1"/>
</dbReference>
<dbReference type="EMBL" id="JAKILB010000002">
    <property type="protein sequence ID" value="MCL1137613.1"/>
    <property type="molecule type" value="Genomic_DNA"/>
</dbReference>
<sequence length="322" mass="36165">MLRIALTLAFVLAFALAFSTALTLTFSRAALADELTDELTNSVQAGTNNGFIWTEIASKKALVCELHQFSLCLAQLPDSARALLPLPASHYTQLLGKRGAMVLPLRHAQVAGVVLTDFKQLPSQQTINWGVGHFSLPLKRQAELTYWHELGHLYAIDALSQEGEVIKSQYQHEWLADLYLVWRIAVETQSTELAWQQYHRRNIAMMADSEFMSHWSVPVLAQVLALYSAEQLAGFSNFRQFYADVSVKLELQDQDTLSEFSSLIQRTFGAGTVQPLPGYMYWRKPKLGEYLKPTLIALMGQDAAKKWLAQQQMDGATGSDYF</sequence>
<evidence type="ECO:0000256" key="1">
    <source>
        <dbReference type="SAM" id="SignalP"/>
    </source>
</evidence>
<dbReference type="Proteomes" id="UP001139293">
    <property type="component" value="Unassembled WGS sequence"/>
</dbReference>
<keyword evidence="1" id="KW-0732">Signal</keyword>
<keyword evidence="3" id="KW-1185">Reference proteome</keyword>
<gene>
    <name evidence="2" type="ORF">L2740_03515</name>
</gene>
<feature type="signal peptide" evidence="1">
    <location>
        <begin position="1"/>
        <end position="32"/>
    </location>
</feature>
<accession>A0A9X2CC48</accession>